<organism evidence="2 3">
    <name type="scientific">Chionoecetes opilio</name>
    <name type="common">Atlantic snow crab</name>
    <name type="synonym">Cancer opilio</name>
    <dbReference type="NCBI Taxonomy" id="41210"/>
    <lineage>
        <taxon>Eukaryota</taxon>
        <taxon>Metazoa</taxon>
        <taxon>Ecdysozoa</taxon>
        <taxon>Arthropoda</taxon>
        <taxon>Crustacea</taxon>
        <taxon>Multicrustacea</taxon>
        <taxon>Malacostraca</taxon>
        <taxon>Eumalacostraca</taxon>
        <taxon>Eucarida</taxon>
        <taxon>Decapoda</taxon>
        <taxon>Pleocyemata</taxon>
        <taxon>Brachyura</taxon>
        <taxon>Eubrachyura</taxon>
        <taxon>Majoidea</taxon>
        <taxon>Majidae</taxon>
        <taxon>Chionoecetes</taxon>
    </lineage>
</organism>
<evidence type="ECO:0000256" key="1">
    <source>
        <dbReference type="SAM" id="MobiDB-lite"/>
    </source>
</evidence>
<feature type="compositionally biased region" description="Basic residues" evidence="1">
    <location>
        <begin position="51"/>
        <end position="61"/>
    </location>
</feature>
<sequence>MFKSDLKDVFDVAHSSALASCKVPQEDKDFLTSQREDRMSSSLAGVDQKTVKKKAEKRKRNLAAQARKTKSDAKVTQLMEVVHLEADGSSTETNTEDEDDADETYQVPSIIKAQTPKRRRRKALADPNLIAAWDRDN</sequence>
<name>A0A8J4YG95_CHIOP</name>
<evidence type="ECO:0000313" key="3">
    <source>
        <dbReference type="Proteomes" id="UP000770661"/>
    </source>
</evidence>
<proteinExistence type="predicted"/>
<accession>A0A8J4YG95</accession>
<reference evidence="2" key="1">
    <citation type="submission" date="2020-07" db="EMBL/GenBank/DDBJ databases">
        <title>The High-quality genome of the commercially important snow crab, Chionoecetes opilio.</title>
        <authorList>
            <person name="Jeong J.-H."/>
            <person name="Ryu S."/>
        </authorList>
    </citation>
    <scope>NUCLEOTIDE SEQUENCE</scope>
    <source>
        <strain evidence="2">MADBK_172401_WGS</strain>
        <tissue evidence="2">Digestive gland</tissue>
    </source>
</reference>
<comment type="caution">
    <text evidence="2">The sequence shown here is derived from an EMBL/GenBank/DDBJ whole genome shotgun (WGS) entry which is preliminary data.</text>
</comment>
<feature type="compositionally biased region" description="Basic and acidic residues" evidence="1">
    <location>
        <begin position="25"/>
        <end position="39"/>
    </location>
</feature>
<feature type="compositionally biased region" description="Acidic residues" evidence="1">
    <location>
        <begin position="94"/>
        <end position="103"/>
    </location>
</feature>
<keyword evidence="3" id="KW-1185">Reference proteome</keyword>
<dbReference type="EMBL" id="JACEEZ010009747">
    <property type="protein sequence ID" value="KAG0722334.1"/>
    <property type="molecule type" value="Genomic_DNA"/>
</dbReference>
<dbReference type="Proteomes" id="UP000770661">
    <property type="component" value="Unassembled WGS sequence"/>
</dbReference>
<evidence type="ECO:0000313" key="2">
    <source>
        <dbReference type="EMBL" id="KAG0722334.1"/>
    </source>
</evidence>
<protein>
    <submittedName>
        <fullName evidence="2">Uncharacterized protein</fullName>
    </submittedName>
</protein>
<dbReference type="OrthoDB" id="6626714at2759"/>
<dbReference type="AlphaFoldDB" id="A0A8J4YG95"/>
<gene>
    <name evidence="2" type="ORF">GWK47_006091</name>
</gene>
<feature type="region of interest" description="Disordered" evidence="1">
    <location>
        <begin position="25"/>
        <end position="137"/>
    </location>
</feature>